<evidence type="ECO:0000313" key="4">
    <source>
        <dbReference type="Proteomes" id="UP000199595"/>
    </source>
</evidence>
<evidence type="ECO:0000256" key="1">
    <source>
        <dbReference type="ARBA" id="ARBA00022729"/>
    </source>
</evidence>
<proteinExistence type="predicted"/>
<dbReference type="RefSeq" id="WP_090126105.1">
    <property type="nucleotide sequence ID" value="NZ_FNNJ01000013.1"/>
</dbReference>
<dbReference type="Pfam" id="PF13205">
    <property type="entry name" value="Big_5"/>
    <property type="match status" value="1"/>
</dbReference>
<protein>
    <submittedName>
        <fullName evidence="3">Ig-like domain-containing protein</fullName>
    </submittedName>
</protein>
<accession>A0A1H3G5P8</accession>
<gene>
    <name evidence="3" type="ORF">SAMN05444411_11357</name>
</gene>
<dbReference type="EMBL" id="FNNJ01000013">
    <property type="protein sequence ID" value="SDX98653.1"/>
    <property type="molecule type" value="Genomic_DNA"/>
</dbReference>
<dbReference type="AlphaFoldDB" id="A0A1H3G5P8"/>
<dbReference type="InterPro" id="IPR032812">
    <property type="entry name" value="SbsA_Ig"/>
</dbReference>
<name>A0A1H3G5P8_9FLAO</name>
<feature type="domain" description="SbsA Ig-like" evidence="2">
    <location>
        <begin position="31"/>
        <end position="133"/>
    </location>
</feature>
<reference evidence="3 4" key="1">
    <citation type="submission" date="2016-10" db="EMBL/GenBank/DDBJ databases">
        <authorList>
            <person name="de Groot N.N."/>
        </authorList>
    </citation>
    <scope>NUCLEOTIDE SEQUENCE [LARGE SCALE GENOMIC DNA]</scope>
    <source>
        <strain evidence="3 4">DSM 24956</strain>
    </source>
</reference>
<organism evidence="3 4">
    <name type="scientific">Lutibacter oricola</name>
    <dbReference type="NCBI Taxonomy" id="762486"/>
    <lineage>
        <taxon>Bacteria</taxon>
        <taxon>Pseudomonadati</taxon>
        <taxon>Bacteroidota</taxon>
        <taxon>Flavobacteriia</taxon>
        <taxon>Flavobacteriales</taxon>
        <taxon>Flavobacteriaceae</taxon>
        <taxon>Lutibacter</taxon>
    </lineage>
</organism>
<dbReference type="OrthoDB" id="9809989at2"/>
<dbReference type="STRING" id="762486.SAMN05444411_11357"/>
<dbReference type="Proteomes" id="UP000199595">
    <property type="component" value="Unassembled WGS sequence"/>
</dbReference>
<keyword evidence="4" id="KW-1185">Reference proteome</keyword>
<keyword evidence="1" id="KW-0732">Signal</keyword>
<evidence type="ECO:0000259" key="2">
    <source>
        <dbReference type="Pfam" id="PF13205"/>
    </source>
</evidence>
<evidence type="ECO:0000313" key="3">
    <source>
        <dbReference type="EMBL" id="SDX98653.1"/>
    </source>
</evidence>
<sequence>MKYFKFFLLIAISSTLVNCARRGSPTGGLKDSIPPSLIKATPPLETTNFKAKKIKILFDEYVKLEDVKKNLVISPPQKNEPLIIPVGTASKFISISIQDTLAPNTTYSFNFGNSIVDNNEGNELGNFKYVFSTGTFIDSLYVSGEVTDPLIKESAKEIDVLLYEYNEKFTDSIIYKEKPSYVANTLDSTLYNLTNIKEGKYLLIALKDVNGNKIYNPRTDKIGFVKDTITLPTDSIYNFTLFKEVPELRVIKPKEANKGHLIFGYEGNAENLNIKLLTETPENFKSQIIFDKEKDTVHFWYSPFKTDSLNFEISKGTYLDYLTARTRTKKIDSLKINNSQSTLHLIDTFALNSNTPIVEFNKAYISLKNQKDSSVVKYNAFLSKDKLKLYLGFEKEYESRYKLELLPEAIRDIYGVSTDSLEYDFSTKNIEDYSTLNLTFTGNYSKGLIIELLNSKEETIRITKSDKPKKISFKLLKPDTYFVKITLDKNNNGVWDTGIFLDKILPEKVIYLNKPLKLRANWELDETFLLH</sequence>